<protein>
    <submittedName>
        <fullName evidence="2">Alkylhydroperoxidase family enzyme</fullName>
    </submittedName>
</protein>
<name>A0A318EKB6_9GAMM</name>
<dbReference type="EMBL" id="QICN01000001">
    <property type="protein sequence ID" value="PXV71284.1"/>
    <property type="molecule type" value="Genomic_DNA"/>
</dbReference>
<keyword evidence="2" id="KW-0560">Oxidoreductase</keyword>
<evidence type="ECO:0000313" key="2">
    <source>
        <dbReference type="EMBL" id="PXV71284.1"/>
    </source>
</evidence>
<accession>A0A318EKB6</accession>
<dbReference type="PANTHER" id="PTHR34846">
    <property type="entry name" value="4-CARBOXYMUCONOLACTONE DECARBOXYLASE FAMILY PROTEIN (AFU_ORTHOLOGUE AFUA_6G11590)"/>
    <property type="match status" value="1"/>
</dbReference>
<dbReference type="Pfam" id="PF02627">
    <property type="entry name" value="CMD"/>
    <property type="match status" value="1"/>
</dbReference>
<dbReference type="Proteomes" id="UP000248330">
    <property type="component" value="Unassembled WGS sequence"/>
</dbReference>
<evidence type="ECO:0000259" key="1">
    <source>
        <dbReference type="Pfam" id="PF02627"/>
    </source>
</evidence>
<keyword evidence="2" id="KW-0575">Peroxidase</keyword>
<sequence>MNDARSGYPKPRVEPKLPADWGEAEHDAMSAMPGARDFVLANWQKDPRGVNGLGVMLQHPLATRAFLTFNNHVAVTSTIGKRERELLILRMSWLRGSEYEFLQHVVLGKRFGLSDADIERLQRGPEAPGWSPLDADLLRAVDELQADARIGDATWERLSQHLTLEQRIDLIYTVGCYEIAGMLFKTLGAQLDAGVEPLPDEVRRRMHARRTD</sequence>
<gene>
    <name evidence="2" type="ORF">C8D93_101329</name>
</gene>
<dbReference type="AlphaFoldDB" id="A0A318EKB6"/>
<comment type="caution">
    <text evidence="2">The sequence shown here is derived from an EMBL/GenBank/DDBJ whole genome shotgun (WGS) entry which is preliminary data.</text>
</comment>
<proteinExistence type="predicted"/>
<dbReference type="SUPFAM" id="SSF69118">
    <property type="entry name" value="AhpD-like"/>
    <property type="match status" value="1"/>
</dbReference>
<evidence type="ECO:0000313" key="3">
    <source>
        <dbReference type="Proteomes" id="UP000248330"/>
    </source>
</evidence>
<dbReference type="GO" id="GO:0051920">
    <property type="term" value="F:peroxiredoxin activity"/>
    <property type="evidence" value="ECO:0007669"/>
    <property type="project" value="InterPro"/>
</dbReference>
<dbReference type="RefSeq" id="WP_110263821.1">
    <property type="nucleotide sequence ID" value="NZ_CAKZQT010000007.1"/>
</dbReference>
<feature type="domain" description="Carboxymuconolactone decarboxylase-like" evidence="1">
    <location>
        <begin position="60"/>
        <end position="143"/>
    </location>
</feature>
<keyword evidence="3" id="KW-1185">Reference proteome</keyword>
<dbReference type="OrthoDB" id="4704294at2"/>
<reference evidence="2 3" key="1">
    <citation type="submission" date="2018-04" db="EMBL/GenBank/DDBJ databases">
        <title>Genomic Encyclopedia of Type Strains, Phase IV (KMG-IV): sequencing the most valuable type-strain genomes for metagenomic binning, comparative biology and taxonomic classification.</title>
        <authorList>
            <person name="Goeker M."/>
        </authorList>
    </citation>
    <scope>NUCLEOTIDE SEQUENCE [LARGE SCALE GENOMIC DNA]</scope>
    <source>
        <strain evidence="2 3">DSM 104150</strain>
    </source>
</reference>
<dbReference type="Gene3D" id="1.20.1290.10">
    <property type="entry name" value="AhpD-like"/>
    <property type="match status" value="1"/>
</dbReference>
<dbReference type="PANTHER" id="PTHR34846:SF5">
    <property type="entry name" value="CARBOXYMUCONOLACTONE DECARBOXYLASE-LIKE DOMAIN-CONTAINING PROTEIN"/>
    <property type="match status" value="1"/>
</dbReference>
<dbReference type="InterPro" id="IPR003779">
    <property type="entry name" value="CMD-like"/>
</dbReference>
<dbReference type="InterPro" id="IPR029032">
    <property type="entry name" value="AhpD-like"/>
</dbReference>
<organism evidence="2 3">
    <name type="scientific">Sinimarinibacterium flocculans</name>
    <dbReference type="NCBI Taxonomy" id="985250"/>
    <lineage>
        <taxon>Bacteria</taxon>
        <taxon>Pseudomonadati</taxon>
        <taxon>Pseudomonadota</taxon>
        <taxon>Gammaproteobacteria</taxon>
        <taxon>Nevskiales</taxon>
        <taxon>Nevskiaceae</taxon>
        <taxon>Sinimarinibacterium</taxon>
    </lineage>
</organism>